<keyword evidence="2" id="KW-0238">DNA-binding</keyword>
<evidence type="ECO:0000259" key="4">
    <source>
        <dbReference type="PROSITE" id="PS50949"/>
    </source>
</evidence>
<dbReference type="InterPro" id="IPR036388">
    <property type="entry name" value="WH-like_DNA-bd_sf"/>
</dbReference>
<proteinExistence type="predicted"/>
<dbReference type="InterPro" id="IPR036390">
    <property type="entry name" value="WH_DNA-bd_sf"/>
</dbReference>
<name>A0ABV3P921_9ACTN</name>
<dbReference type="SUPFAM" id="SSF48008">
    <property type="entry name" value="GntR ligand-binding domain-like"/>
    <property type="match status" value="1"/>
</dbReference>
<dbReference type="CDD" id="cd07377">
    <property type="entry name" value="WHTH_GntR"/>
    <property type="match status" value="1"/>
</dbReference>
<keyword evidence="3" id="KW-0804">Transcription</keyword>
<dbReference type="Gene3D" id="1.10.10.10">
    <property type="entry name" value="Winged helix-like DNA-binding domain superfamily/Winged helix DNA-binding domain"/>
    <property type="match status" value="1"/>
</dbReference>
<evidence type="ECO:0000256" key="1">
    <source>
        <dbReference type="ARBA" id="ARBA00023015"/>
    </source>
</evidence>
<dbReference type="SMART" id="SM00345">
    <property type="entry name" value="HTH_GNTR"/>
    <property type="match status" value="1"/>
</dbReference>
<organism evidence="5 6">
    <name type="scientific">Kineococcus endophyticus</name>
    <dbReference type="NCBI Taxonomy" id="1181883"/>
    <lineage>
        <taxon>Bacteria</taxon>
        <taxon>Bacillati</taxon>
        <taxon>Actinomycetota</taxon>
        <taxon>Actinomycetes</taxon>
        <taxon>Kineosporiales</taxon>
        <taxon>Kineosporiaceae</taxon>
        <taxon>Kineococcus</taxon>
    </lineage>
</organism>
<evidence type="ECO:0000256" key="2">
    <source>
        <dbReference type="ARBA" id="ARBA00023125"/>
    </source>
</evidence>
<dbReference type="Pfam" id="PF00392">
    <property type="entry name" value="GntR"/>
    <property type="match status" value="1"/>
</dbReference>
<dbReference type="Proteomes" id="UP001555826">
    <property type="component" value="Unassembled WGS sequence"/>
</dbReference>
<dbReference type="SUPFAM" id="SSF46785">
    <property type="entry name" value="Winged helix' DNA-binding domain"/>
    <property type="match status" value="1"/>
</dbReference>
<reference evidence="5 6" key="1">
    <citation type="submission" date="2024-07" db="EMBL/GenBank/DDBJ databases">
        <authorList>
            <person name="Thanompreechachai J."/>
            <person name="Duangmal K."/>
        </authorList>
    </citation>
    <scope>NUCLEOTIDE SEQUENCE [LARGE SCALE GENOMIC DNA]</scope>
    <source>
        <strain evidence="5 6">KCTC 19886</strain>
    </source>
</reference>
<dbReference type="RefSeq" id="WP_367639242.1">
    <property type="nucleotide sequence ID" value="NZ_JBFNQN010000010.1"/>
</dbReference>
<evidence type="ECO:0000313" key="6">
    <source>
        <dbReference type="Proteomes" id="UP001555826"/>
    </source>
</evidence>
<dbReference type="PROSITE" id="PS50949">
    <property type="entry name" value="HTH_GNTR"/>
    <property type="match status" value="1"/>
</dbReference>
<dbReference type="PANTHER" id="PTHR43537:SF24">
    <property type="entry name" value="GLUCONATE OPERON TRANSCRIPTIONAL REPRESSOR"/>
    <property type="match status" value="1"/>
</dbReference>
<evidence type="ECO:0000313" key="5">
    <source>
        <dbReference type="EMBL" id="MEW9266116.1"/>
    </source>
</evidence>
<dbReference type="Gene3D" id="1.20.120.530">
    <property type="entry name" value="GntR ligand-binding domain-like"/>
    <property type="match status" value="1"/>
</dbReference>
<gene>
    <name evidence="5" type="ORF">AB1207_15295</name>
</gene>
<dbReference type="InterPro" id="IPR011711">
    <property type="entry name" value="GntR_C"/>
</dbReference>
<dbReference type="EMBL" id="JBFNQN010000010">
    <property type="protein sequence ID" value="MEW9266116.1"/>
    <property type="molecule type" value="Genomic_DNA"/>
</dbReference>
<dbReference type="InterPro" id="IPR008920">
    <property type="entry name" value="TF_FadR/GntR_C"/>
</dbReference>
<dbReference type="Pfam" id="PF07729">
    <property type="entry name" value="FCD"/>
    <property type="match status" value="1"/>
</dbReference>
<keyword evidence="1" id="KW-0805">Transcription regulation</keyword>
<sequence>MPGPEAGVATSKVELAYELVRGRIVSGAYTPGYRLVLGALARELGSSPVPVREAVRRLEAEGLVEFERHVGATVRGLDPVEYRWTMETLAVVEGAAVGQALPLLTADDLAEARRLNERLRAELAGFDRGEPDTQLFSQLNQRLHRTLAGRCPNPHLLELVDRGWHRLSTLRTSVFSLVPDRTHQSVAEHDALLDLIASGAPAAEVETAAREHRAATLRAVLVHEATARNPEETL</sequence>
<dbReference type="PANTHER" id="PTHR43537">
    <property type="entry name" value="TRANSCRIPTIONAL REGULATOR, GNTR FAMILY"/>
    <property type="match status" value="1"/>
</dbReference>
<keyword evidence="6" id="KW-1185">Reference proteome</keyword>
<comment type="caution">
    <text evidence="5">The sequence shown here is derived from an EMBL/GenBank/DDBJ whole genome shotgun (WGS) entry which is preliminary data.</text>
</comment>
<accession>A0ABV3P921</accession>
<dbReference type="SMART" id="SM00895">
    <property type="entry name" value="FCD"/>
    <property type="match status" value="1"/>
</dbReference>
<evidence type="ECO:0000256" key="3">
    <source>
        <dbReference type="ARBA" id="ARBA00023163"/>
    </source>
</evidence>
<feature type="domain" description="HTH gntR-type" evidence="4">
    <location>
        <begin position="10"/>
        <end position="77"/>
    </location>
</feature>
<dbReference type="InterPro" id="IPR000524">
    <property type="entry name" value="Tscrpt_reg_HTH_GntR"/>
</dbReference>
<protein>
    <submittedName>
        <fullName evidence="5">GntR family transcriptional regulator</fullName>
    </submittedName>
</protein>